<comment type="caution">
    <text evidence="2">The sequence shown here is derived from an EMBL/GenBank/DDBJ whole genome shotgun (WGS) entry which is preliminary data.</text>
</comment>
<dbReference type="EMBL" id="VDMD01000018">
    <property type="protein sequence ID" value="TRM61166.1"/>
    <property type="molecule type" value="Genomic_DNA"/>
</dbReference>
<dbReference type="Pfam" id="PF13679">
    <property type="entry name" value="Methyltransf_32"/>
    <property type="match status" value="1"/>
</dbReference>
<dbReference type="InterPro" id="IPR052220">
    <property type="entry name" value="METTL25"/>
</dbReference>
<feature type="domain" description="Methyltransferase" evidence="1">
    <location>
        <begin position="127"/>
        <end position="258"/>
    </location>
</feature>
<dbReference type="GO" id="GO:0032259">
    <property type="term" value="P:methylation"/>
    <property type="evidence" value="ECO:0007669"/>
    <property type="project" value="UniProtKB-KW"/>
</dbReference>
<dbReference type="InterPro" id="IPR029063">
    <property type="entry name" value="SAM-dependent_MTases_sf"/>
</dbReference>
<dbReference type="SUPFAM" id="SSF53335">
    <property type="entry name" value="S-adenosyl-L-methionine-dependent methyltransferases"/>
    <property type="match status" value="1"/>
</dbReference>
<keyword evidence="2" id="KW-0808">Transferase</keyword>
<keyword evidence="3" id="KW-1185">Reference proteome</keyword>
<reference evidence="2 3" key="1">
    <citation type="journal article" date="2019" name="New Phytol.">
        <title>Comparative genomics reveals unique wood-decay strategies and fruiting body development in the Schizophyllaceae.</title>
        <authorList>
            <person name="Almasi E."/>
            <person name="Sahu N."/>
            <person name="Krizsan K."/>
            <person name="Balint B."/>
            <person name="Kovacs G.M."/>
            <person name="Kiss B."/>
            <person name="Cseklye J."/>
            <person name="Drula E."/>
            <person name="Henrissat B."/>
            <person name="Nagy I."/>
            <person name="Chovatia M."/>
            <person name="Adam C."/>
            <person name="LaButti K."/>
            <person name="Lipzen A."/>
            <person name="Riley R."/>
            <person name="Grigoriev I.V."/>
            <person name="Nagy L.G."/>
        </authorList>
    </citation>
    <scope>NUCLEOTIDE SEQUENCE [LARGE SCALE GENOMIC DNA]</scope>
    <source>
        <strain evidence="2 3">NL-1724</strain>
    </source>
</reference>
<gene>
    <name evidence="2" type="ORF">BD626DRAFT_406290</name>
</gene>
<dbReference type="STRING" id="97359.A0A550C904"/>
<name>A0A550C904_9AGAR</name>
<keyword evidence="2" id="KW-0489">Methyltransferase</keyword>
<accession>A0A550C904</accession>
<organism evidence="2 3">
    <name type="scientific">Schizophyllum amplum</name>
    <dbReference type="NCBI Taxonomy" id="97359"/>
    <lineage>
        <taxon>Eukaryota</taxon>
        <taxon>Fungi</taxon>
        <taxon>Dikarya</taxon>
        <taxon>Basidiomycota</taxon>
        <taxon>Agaricomycotina</taxon>
        <taxon>Agaricomycetes</taxon>
        <taxon>Agaricomycetidae</taxon>
        <taxon>Agaricales</taxon>
        <taxon>Schizophyllaceae</taxon>
        <taxon>Schizophyllum</taxon>
    </lineage>
</organism>
<sequence length="521" mass="57792">MQDFLSTEFVDTLLRTHPNDNGNIPESWASWWAWAGSAASCVSSSHVSAAPWMRLLEYYCSGTQTPTALQRVNIRPFEYQDADIPEQLRVFIEKLRQLSLDRTPIDIHGQWHAVPTIQASAVGMSPKKSHEVFRMTAYVASFIRGCGIDPATACIVDVGAGQGYLTRTLQLHIQCRGILALDGDDAQTAGAKKWEKKLCIEDSVTHRTIWITPMNLIETVDQWAADLQRADDESMPVFFVALHACGSLTPTILRTFAEGRRRLSSRIEGTPPLWHPAGVVAVGCCYNLMHPDDFPMSTALISHRQNMSPPASALPASAYHLATQIPGVWVQTPEALTNATLAVRKIVWRALLSHDFSLKPFTAKSTSREFELHSDLSCARGETPSARRQSCIGTEGTGMRPEMQRLGKLNNKFYDNWEDFVAAAAERMGFKPIQEGTRPDPEKRYALENQLSVLHILRCMTGPLVESLVVSDRRAWLVEQLNGTSDATEYASSMMVAIVNLFDQATGSGRNIAITAVPRHD</sequence>
<dbReference type="AlphaFoldDB" id="A0A550C904"/>
<protein>
    <submittedName>
        <fullName evidence="2">Methyltransferase domain-containing protein</fullName>
    </submittedName>
</protein>
<dbReference type="PANTHER" id="PTHR12496:SF0">
    <property type="entry name" value="METHYLTRANSFERASE DOMAIN-CONTAINING PROTEIN"/>
    <property type="match status" value="1"/>
</dbReference>
<evidence type="ECO:0000313" key="2">
    <source>
        <dbReference type="EMBL" id="TRM61166.1"/>
    </source>
</evidence>
<dbReference type="OrthoDB" id="10258156at2759"/>
<dbReference type="Proteomes" id="UP000320762">
    <property type="component" value="Unassembled WGS sequence"/>
</dbReference>
<dbReference type="InterPro" id="IPR025714">
    <property type="entry name" value="Methyltranfer_dom"/>
</dbReference>
<dbReference type="PANTHER" id="PTHR12496">
    <property type="entry name" value="CGI-41 METHYLTRANSFERASE"/>
    <property type="match status" value="1"/>
</dbReference>
<evidence type="ECO:0000313" key="3">
    <source>
        <dbReference type="Proteomes" id="UP000320762"/>
    </source>
</evidence>
<dbReference type="GO" id="GO:0008168">
    <property type="term" value="F:methyltransferase activity"/>
    <property type="evidence" value="ECO:0007669"/>
    <property type="project" value="UniProtKB-KW"/>
</dbReference>
<evidence type="ECO:0000259" key="1">
    <source>
        <dbReference type="Pfam" id="PF13679"/>
    </source>
</evidence>
<proteinExistence type="predicted"/>